<dbReference type="EMBL" id="PQNY01000005">
    <property type="protein sequence ID" value="POS02195.1"/>
    <property type="molecule type" value="Genomic_DNA"/>
</dbReference>
<reference evidence="3 4" key="1">
    <citation type="submission" date="2018-01" db="EMBL/GenBank/DDBJ databases">
        <title>Genomic Encyclopedia of Type Strains, Phase I: the one thousand microbial genomes (KMG-I) project.</title>
        <authorList>
            <person name="Goeker M."/>
        </authorList>
    </citation>
    <scope>NUCLEOTIDE SEQUENCE [LARGE SCALE GENOMIC DNA]</scope>
    <source>
        <strain evidence="3 4">DSM 17960</strain>
    </source>
</reference>
<evidence type="ECO:0000256" key="2">
    <source>
        <dbReference type="SAM" id="SignalP"/>
    </source>
</evidence>
<feature type="region of interest" description="Disordered" evidence="1">
    <location>
        <begin position="42"/>
        <end position="114"/>
    </location>
</feature>
<comment type="caution">
    <text evidence="3">The sequence shown here is derived from an EMBL/GenBank/DDBJ whole genome shotgun (WGS) entry which is preliminary data.</text>
</comment>
<gene>
    <name evidence="3" type="ORF">Q361_10590</name>
</gene>
<feature type="chain" id="PRO_5015416041" evidence="2">
    <location>
        <begin position="21"/>
        <end position="114"/>
    </location>
</feature>
<keyword evidence="4" id="KW-1185">Reference proteome</keyword>
<dbReference type="RefSeq" id="WP_103725631.1">
    <property type="nucleotide sequence ID" value="NZ_PQNY01000005.1"/>
</dbReference>
<evidence type="ECO:0000313" key="4">
    <source>
        <dbReference type="Proteomes" id="UP000237056"/>
    </source>
</evidence>
<accession>A0A2S4N920</accession>
<organism evidence="3 4">
    <name type="scientific">Flavobacterium croceum DSM 17960</name>
    <dbReference type="NCBI Taxonomy" id="1121886"/>
    <lineage>
        <taxon>Bacteria</taxon>
        <taxon>Pseudomonadati</taxon>
        <taxon>Bacteroidota</taxon>
        <taxon>Flavobacteriia</taxon>
        <taxon>Flavobacteriales</taxon>
        <taxon>Flavobacteriaceae</taxon>
        <taxon>Flavobacterium</taxon>
    </lineage>
</organism>
<keyword evidence="2" id="KW-0732">Signal</keyword>
<evidence type="ECO:0000256" key="1">
    <source>
        <dbReference type="SAM" id="MobiDB-lite"/>
    </source>
</evidence>
<name>A0A2S4N920_9FLAO</name>
<protein>
    <submittedName>
        <fullName evidence="3">Uncharacterized protein</fullName>
    </submittedName>
</protein>
<feature type="compositionally biased region" description="Polar residues" evidence="1">
    <location>
        <begin position="86"/>
        <end position="96"/>
    </location>
</feature>
<sequence length="114" mass="12527">MKKVFIISTLLIAGFATTYAQSGEKNVTSTKPLLVDKNVKQLKTNSSKAEQVGGYEDEEHPVEEQARPNEITNTEKQKSIQKLKSTKNNAGSTKALNPQPFPPVDAKAKNIKTQ</sequence>
<evidence type="ECO:0000313" key="3">
    <source>
        <dbReference type="EMBL" id="POS02195.1"/>
    </source>
</evidence>
<dbReference type="Proteomes" id="UP000237056">
    <property type="component" value="Unassembled WGS sequence"/>
</dbReference>
<feature type="signal peptide" evidence="2">
    <location>
        <begin position="1"/>
        <end position="20"/>
    </location>
</feature>
<feature type="compositionally biased region" description="Basic and acidic residues" evidence="1">
    <location>
        <begin position="62"/>
        <end position="78"/>
    </location>
</feature>
<proteinExistence type="predicted"/>
<dbReference type="AlphaFoldDB" id="A0A2S4N920"/>